<accession>A0A0M0K601</accession>
<feature type="domain" description="PDZ" evidence="1">
    <location>
        <begin position="2"/>
        <end position="78"/>
    </location>
</feature>
<keyword evidence="3" id="KW-1185">Reference proteome</keyword>
<evidence type="ECO:0000313" key="2">
    <source>
        <dbReference type="EMBL" id="KOO34234.1"/>
    </source>
</evidence>
<dbReference type="InterPro" id="IPR001478">
    <property type="entry name" value="PDZ"/>
</dbReference>
<dbReference type="Pfam" id="PF00595">
    <property type="entry name" value="PDZ"/>
    <property type="match status" value="1"/>
</dbReference>
<protein>
    <recommendedName>
        <fullName evidence="1">PDZ domain-containing protein</fullName>
    </recommendedName>
</protein>
<dbReference type="EMBL" id="JWZX01001286">
    <property type="protein sequence ID" value="KOO34234.1"/>
    <property type="molecule type" value="Genomic_DNA"/>
</dbReference>
<dbReference type="SUPFAM" id="SSF50156">
    <property type="entry name" value="PDZ domain-like"/>
    <property type="match status" value="1"/>
</dbReference>
<dbReference type="Proteomes" id="UP000037460">
    <property type="component" value="Unassembled WGS sequence"/>
</dbReference>
<evidence type="ECO:0000259" key="1">
    <source>
        <dbReference type="PROSITE" id="PS50106"/>
    </source>
</evidence>
<gene>
    <name evidence="2" type="ORF">Ctob_015169</name>
</gene>
<proteinExistence type="predicted"/>
<name>A0A0M0K601_9EUKA</name>
<dbReference type="AlphaFoldDB" id="A0A0M0K601"/>
<organism evidence="2 3">
    <name type="scientific">Chrysochromulina tobinii</name>
    <dbReference type="NCBI Taxonomy" id="1460289"/>
    <lineage>
        <taxon>Eukaryota</taxon>
        <taxon>Haptista</taxon>
        <taxon>Haptophyta</taxon>
        <taxon>Prymnesiophyceae</taxon>
        <taxon>Prymnesiales</taxon>
        <taxon>Chrysochromulinaceae</taxon>
        <taxon>Chrysochromulina</taxon>
    </lineage>
</organism>
<dbReference type="Gene3D" id="2.30.42.10">
    <property type="match status" value="1"/>
</dbReference>
<dbReference type="InterPro" id="IPR036034">
    <property type="entry name" value="PDZ_sf"/>
</dbReference>
<sequence>MEVTLKRNSEGRFGVSFHAPGDGTICLDRISDAHDVDDDRKRLCVGDIVLSLNGIMLEEAQSEEALLQLIENSGANAS</sequence>
<reference evidence="3" key="1">
    <citation type="journal article" date="2015" name="PLoS Genet.">
        <title>Genome Sequence and Transcriptome Analyses of Chrysochromulina tobin: Metabolic Tools for Enhanced Algal Fitness in the Prominent Order Prymnesiales (Haptophyceae).</title>
        <authorList>
            <person name="Hovde B.T."/>
            <person name="Deodato C.R."/>
            <person name="Hunsperger H.M."/>
            <person name="Ryken S.A."/>
            <person name="Yost W."/>
            <person name="Jha R.K."/>
            <person name="Patterson J."/>
            <person name="Monnat R.J. Jr."/>
            <person name="Barlow S.B."/>
            <person name="Starkenburg S.R."/>
            <person name="Cattolico R.A."/>
        </authorList>
    </citation>
    <scope>NUCLEOTIDE SEQUENCE</scope>
    <source>
        <strain evidence="3">CCMP291</strain>
    </source>
</reference>
<dbReference type="PROSITE" id="PS50106">
    <property type="entry name" value="PDZ"/>
    <property type="match status" value="1"/>
</dbReference>
<comment type="caution">
    <text evidence="2">The sequence shown here is derived from an EMBL/GenBank/DDBJ whole genome shotgun (WGS) entry which is preliminary data.</text>
</comment>
<evidence type="ECO:0000313" key="3">
    <source>
        <dbReference type="Proteomes" id="UP000037460"/>
    </source>
</evidence>